<sequence>MRVHSNFKSHFFSTIVIKCISLIIRIKLHTYARCNFYVLWYCDTFMSSIFGCIVHLVFITIIIFISEVAIKTNSIHLNEIRRKTKNYMSKTYGYKLKFNNYKYLLIFENKKSRN</sequence>
<keyword evidence="1" id="KW-0812">Transmembrane</keyword>
<dbReference type="InParanoid" id="A0A059B7I6"/>
<protein>
    <submittedName>
        <fullName evidence="2">Uncharacterized protein</fullName>
    </submittedName>
</protein>
<keyword evidence="1" id="KW-0472">Membrane</keyword>
<dbReference type="Gramene" id="KCW62192">
    <property type="protein sequence ID" value="KCW62192"/>
    <property type="gene ID" value="EUGRSUZ_H04850"/>
</dbReference>
<gene>
    <name evidence="2" type="ORF">EUGRSUZ_H04850</name>
</gene>
<feature type="transmembrane region" description="Helical" evidence="1">
    <location>
        <begin position="38"/>
        <end position="65"/>
    </location>
</feature>
<feature type="transmembrane region" description="Helical" evidence="1">
    <location>
        <begin position="12"/>
        <end position="32"/>
    </location>
</feature>
<accession>A0A059B7I6</accession>
<evidence type="ECO:0000313" key="2">
    <source>
        <dbReference type="EMBL" id="KCW62192.1"/>
    </source>
</evidence>
<name>A0A059B7I6_EUCGR</name>
<dbReference type="EMBL" id="KK198760">
    <property type="protein sequence ID" value="KCW62192.1"/>
    <property type="molecule type" value="Genomic_DNA"/>
</dbReference>
<reference evidence="2" key="1">
    <citation type="submission" date="2013-07" db="EMBL/GenBank/DDBJ databases">
        <title>The genome of Eucalyptus grandis.</title>
        <authorList>
            <person name="Schmutz J."/>
            <person name="Hayes R."/>
            <person name="Myburg A."/>
            <person name="Tuskan G."/>
            <person name="Grattapaglia D."/>
            <person name="Rokhsar D.S."/>
        </authorList>
    </citation>
    <scope>NUCLEOTIDE SEQUENCE</scope>
    <source>
        <tissue evidence="2">Leaf extractions</tissue>
    </source>
</reference>
<evidence type="ECO:0000256" key="1">
    <source>
        <dbReference type="SAM" id="Phobius"/>
    </source>
</evidence>
<keyword evidence="1" id="KW-1133">Transmembrane helix</keyword>
<organism evidence="2">
    <name type="scientific">Eucalyptus grandis</name>
    <name type="common">Flooded gum</name>
    <dbReference type="NCBI Taxonomy" id="71139"/>
    <lineage>
        <taxon>Eukaryota</taxon>
        <taxon>Viridiplantae</taxon>
        <taxon>Streptophyta</taxon>
        <taxon>Embryophyta</taxon>
        <taxon>Tracheophyta</taxon>
        <taxon>Spermatophyta</taxon>
        <taxon>Magnoliopsida</taxon>
        <taxon>eudicotyledons</taxon>
        <taxon>Gunneridae</taxon>
        <taxon>Pentapetalae</taxon>
        <taxon>rosids</taxon>
        <taxon>malvids</taxon>
        <taxon>Myrtales</taxon>
        <taxon>Myrtaceae</taxon>
        <taxon>Myrtoideae</taxon>
        <taxon>Eucalypteae</taxon>
        <taxon>Eucalyptus</taxon>
    </lineage>
</organism>
<proteinExistence type="predicted"/>
<dbReference type="AlphaFoldDB" id="A0A059B7I6"/>